<evidence type="ECO:0000256" key="3">
    <source>
        <dbReference type="ARBA" id="ARBA00022714"/>
    </source>
</evidence>
<evidence type="ECO:0000256" key="7">
    <source>
        <dbReference type="ARBA" id="ARBA00031580"/>
    </source>
</evidence>
<dbReference type="Gene3D" id="1.10.10.1590">
    <property type="entry name" value="NADH-quinone oxidoreductase subunit E"/>
    <property type="match status" value="1"/>
</dbReference>
<dbReference type="CDD" id="cd03064">
    <property type="entry name" value="TRX_Fd_NuoE"/>
    <property type="match status" value="1"/>
</dbReference>
<evidence type="ECO:0000256" key="9">
    <source>
        <dbReference type="ARBA" id="ARBA00034078"/>
    </source>
</evidence>
<dbReference type="PROSITE" id="PS01099">
    <property type="entry name" value="COMPLEX1_24K"/>
    <property type="match status" value="1"/>
</dbReference>
<dbReference type="InterPro" id="IPR041921">
    <property type="entry name" value="NuoE_N"/>
</dbReference>
<evidence type="ECO:0000256" key="10">
    <source>
        <dbReference type="PIRSR" id="PIRSR000216-1"/>
    </source>
</evidence>
<dbReference type="InterPro" id="IPR002023">
    <property type="entry name" value="NuoE-like"/>
</dbReference>
<dbReference type="GO" id="GO:0046872">
    <property type="term" value="F:metal ion binding"/>
    <property type="evidence" value="ECO:0007669"/>
    <property type="project" value="UniProtKB-KW"/>
</dbReference>
<evidence type="ECO:0000256" key="2">
    <source>
        <dbReference type="ARBA" id="ARBA00019898"/>
    </source>
</evidence>
<keyword evidence="11" id="KW-0830">Ubiquinone</keyword>
<keyword evidence="3 10" id="KW-0001">2Fe-2S</keyword>
<feature type="binding site" evidence="10">
    <location>
        <position position="87"/>
    </location>
    <ligand>
        <name>[2Fe-2S] cluster</name>
        <dbReference type="ChEBI" id="CHEBI:190135"/>
    </ligand>
</feature>
<dbReference type="SUPFAM" id="SSF52833">
    <property type="entry name" value="Thioredoxin-like"/>
    <property type="match status" value="1"/>
</dbReference>
<dbReference type="GO" id="GO:0051537">
    <property type="term" value="F:2 iron, 2 sulfur cluster binding"/>
    <property type="evidence" value="ECO:0007669"/>
    <property type="project" value="UniProtKB-KW"/>
</dbReference>
<dbReference type="AlphaFoldDB" id="A0A060UT33"/>
<sequence length="156" mass="17587">MPMLTIDEQQEIEAQYPRYATKQGASVEALKIVQRRCGWVSDEDVKEVAAFLDMPYEELEGVATFYNLVFRRPVGRHTILICDNVSCWITGYRPIRDALITRLGAELGETTADKRFTLLPIPCLGACDHAPAMMVGLDLHGDLQVDQIDAILQKYE</sequence>
<dbReference type="GO" id="GO:0003954">
    <property type="term" value="F:NADH dehydrogenase activity"/>
    <property type="evidence" value="ECO:0007669"/>
    <property type="project" value="TreeGrafter"/>
</dbReference>
<evidence type="ECO:0000313" key="11">
    <source>
        <dbReference type="EMBL" id="CDQ11792.1"/>
    </source>
</evidence>
<keyword evidence="5 10" id="KW-0408">Iron</keyword>
<dbReference type="FunFam" id="3.40.30.10:FF:000015">
    <property type="entry name" value="NADH-quinone oxidoreductase subunit E"/>
    <property type="match status" value="1"/>
</dbReference>
<proteinExistence type="inferred from homology"/>
<organism evidence="11">
    <name type="scientific">Acidithiobacillus ferrivorans</name>
    <dbReference type="NCBI Taxonomy" id="160808"/>
    <lineage>
        <taxon>Bacteria</taxon>
        <taxon>Pseudomonadati</taxon>
        <taxon>Pseudomonadota</taxon>
        <taxon>Acidithiobacillia</taxon>
        <taxon>Acidithiobacillales</taxon>
        <taxon>Acidithiobacillaceae</taxon>
        <taxon>Acidithiobacillus</taxon>
    </lineage>
</organism>
<comment type="cofactor">
    <cofactor evidence="10">
        <name>[2Fe-2S] cluster</name>
        <dbReference type="ChEBI" id="CHEBI:190135"/>
    </cofactor>
    <text evidence="10">Binds 1 [2Fe-2S] cluster.</text>
</comment>
<keyword evidence="11" id="KW-0560">Oxidoreductase</keyword>
<comment type="cofactor">
    <cofactor evidence="9">
        <name>[2Fe-2S] cluster</name>
        <dbReference type="ChEBI" id="CHEBI:190135"/>
    </cofactor>
</comment>
<dbReference type="InterPro" id="IPR036249">
    <property type="entry name" value="Thioredoxin-like_sf"/>
</dbReference>
<dbReference type="Gene3D" id="3.40.30.10">
    <property type="entry name" value="Glutaredoxin"/>
    <property type="match status" value="1"/>
</dbReference>
<evidence type="ECO:0000256" key="4">
    <source>
        <dbReference type="ARBA" id="ARBA00022723"/>
    </source>
</evidence>
<reference evidence="11" key="1">
    <citation type="submission" date="2014-03" db="EMBL/GenBank/DDBJ databases">
        <authorList>
            <person name="Genoscope - CEA"/>
        </authorList>
    </citation>
    <scope>NUCLEOTIDE SEQUENCE [LARGE SCALE GENOMIC DNA]</scope>
    <source>
        <strain evidence="11">CF27</strain>
    </source>
</reference>
<dbReference type="PANTHER" id="PTHR10371:SF3">
    <property type="entry name" value="NADH DEHYDROGENASE [UBIQUINONE] FLAVOPROTEIN 2, MITOCHONDRIAL"/>
    <property type="match status" value="1"/>
</dbReference>
<dbReference type="NCBIfam" id="NF005722">
    <property type="entry name" value="PRK07539.1-2"/>
    <property type="match status" value="1"/>
</dbReference>
<reference evidence="11" key="2">
    <citation type="submission" date="2014-07" db="EMBL/GenBank/DDBJ databases">
        <title>Initial genome analysis of the psychrotolerant acidophile Acidithiobacillus ferrivorans CF27: insights into iron and sulfur oxidation pathways and into biofilm formation.</title>
        <authorList>
            <person name="Talla E."/>
            <person name="Hedrich S."/>
            <person name="Mangenot S."/>
            <person name="Ji B."/>
            <person name="Johnson D.B."/>
            <person name="Barbe V."/>
            <person name="Bonnefoy V."/>
        </authorList>
    </citation>
    <scope>NUCLEOTIDE SEQUENCE [LARGE SCALE GENOMIC DNA]</scope>
    <source>
        <strain evidence="11">CF27</strain>
    </source>
</reference>
<dbReference type="EMBL" id="CCCS020000057">
    <property type="protein sequence ID" value="CDQ11792.1"/>
    <property type="molecule type" value="Genomic_DNA"/>
</dbReference>
<accession>A0A060UT33</accession>
<keyword evidence="6 10" id="KW-0411">Iron-sulfur</keyword>
<evidence type="ECO:0000256" key="1">
    <source>
        <dbReference type="ARBA" id="ARBA00010643"/>
    </source>
</evidence>
<dbReference type="NCBIfam" id="TIGR01958">
    <property type="entry name" value="nuoE_fam"/>
    <property type="match status" value="1"/>
</dbReference>
<keyword evidence="4 10" id="KW-0479">Metal-binding</keyword>
<evidence type="ECO:0000256" key="5">
    <source>
        <dbReference type="ARBA" id="ARBA00023004"/>
    </source>
</evidence>
<dbReference type="PIRSF" id="PIRSF000216">
    <property type="entry name" value="NADH_DH_24kDa"/>
    <property type="match status" value="1"/>
</dbReference>
<dbReference type="PANTHER" id="PTHR10371">
    <property type="entry name" value="NADH DEHYDROGENASE UBIQUINONE FLAVOPROTEIN 2, MITOCHONDRIAL"/>
    <property type="match status" value="1"/>
</dbReference>
<name>A0A060UT33_9PROT</name>
<comment type="similarity">
    <text evidence="1">Belongs to the complex I 24 kDa subunit family.</text>
</comment>
<dbReference type="Pfam" id="PF01257">
    <property type="entry name" value="2Fe-2S_thioredx"/>
    <property type="match status" value="1"/>
</dbReference>
<dbReference type="InterPro" id="IPR042128">
    <property type="entry name" value="NuoE_dom"/>
</dbReference>
<comment type="caution">
    <text evidence="11">The sequence shown here is derived from an EMBL/GenBank/DDBJ whole genome shotgun (WGS) entry which is preliminary data.</text>
</comment>
<protein>
    <recommendedName>
        <fullName evidence="2">NADH-quinone oxidoreductase subunit E</fullName>
    </recommendedName>
    <alternativeName>
        <fullName evidence="7">NADH dehydrogenase I subunit E</fullName>
    </alternativeName>
    <alternativeName>
        <fullName evidence="8">NDH-1 subunit E</fullName>
    </alternativeName>
</protein>
<feature type="binding site" evidence="10">
    <location>
        <position position="123"/>
    </location>
    <ligand>
        <name>[2Fe-2S] cluster</name>
        <dbReference type="ChEBI" id="CHEBI:190135"/>
    </ligand>
</feature>
<evidence type="ECO:0000256" key="8">
    <source>
        <dbReference type="ARBA" id="ARBA00032788"/>
    </source>
</evidence>
<feature type="binding site" evidence="10">
    <location>
        <position position="82"/>
    </location>
    <ligand>
        <name>[2Fe-2S] cluster</name>
        <dbReference type="ChEBI" id="CHEBI:190135"/>
    </ligand>
</feature>
<evidence type="ECO:0000256" key="6">
    <source>
        <dbReference type="ARBA" id="ARBA00023014"/>
    </source>
</evidence>
<gene>
    <name evidence="11" type="ORF">AFERRI_600018</name>
</gene>
<feature type="binding site" evidence="10">
    <location>
        <position position="127"/>
    </location>
    <ligand>
        <name>[2Fe-2S] cluster</name>
        <dbReference type="ChEBI" id="CHEBI:190135"/>
    </ligand>
</feature>